<dbReference type="PANTHER" id="PTHR19136">
    <property type="entry name" value="MOLYBDENUM COFACTOR GUANYLYLTRANSFERASE"/>
    <property type="match status" value="1"/>
</dbReference>
<dbReference type="AlphaFoldDB" id="A0A1Z3HPH5"/>
<comment type="domain">
    <text evidence="8">The N-terminal domain determines nucleotide recognition and specific binding, while the C-terminal domain determines the specific binding to the target protein.</text>
</comment>
<dbReference type="RefSeq" id="WP_225889322.1">
    <property type="nucleotide sequence ID" value="NZ_CP021983.2"/>
</dbReference>
<comment type="cofactor">
    <cofactor evidence="8">
        <name>Mg(2+)</name>
        <dbReference type="ChEBI" id="CHEBI:18420"/>
    </cofactor>
</comment>
<dbReference type="CDD" id="cd02503">
    <property type="entry name" value="MobA"/>
    <property type="match status" value="1"/>
</dbReference>
<dbReference type="NCBIfam" id="NF002741">
    <property type="entry name" value="PRK02726.1"/>
    <property type="match status" value="1"/>
</dbReference>
<evidence type="ECO:0000256" key="4">
    <source>
        <dbReference type="ARBA" id="ARBA00022741"/>
    </source>
</evidence>
<dbReference type="InterPro" id="IPR013482">
    <property type="entry name" value="Molybde_CF_guanTrfase"/>
</dbReference>
<dbReference type="EMBL" id="CP021983">
    <property type="protein sequence ID" value="ASC72162.1"/>
    <property type="molecule type" value="Genomic_DNA"/>
</dbReference>
<dbReference type="InterPro" id="IPR025877">
    <property type="entry name" value="MobA-like_NTP_Trfase"/>
</dbReference>
<dbReference type="Proteomes" id="UP000191901">
    <property type="component" value="Chromosome"/>
</dbReference>
<keyword evidence="10" id="KW-0548">Nucleotidyltransferase</keyword>
<comment type="subcellular location">
    <subcellularLocation>
        <location evidence="8">Cytoplasm</location>
    </subcellularLocation>
</comment>
<evidence type="ECO:0000256" key="2">
    <source>
        <dbReference type="ARBA" id="ARBA00022679"/>
    </source>
</evidence>
<comment type="similarity">
    <text evidence="8">Belongs to the MobA family.</text>
</comment>
<reference evidence="10 11" key="1">
    <citation type="journal article" date="2016" name="Biochim. Biophys. Acta">
        <title>Characterization of red-shifted phycobilisomes isolated from the chlorophyll f-containing cyanobacterium Halomicronema hongdechloris.</title>
        <authorList>
            <person name="Li Y."/>
            <person name="Lin Y."/>
            <person name="Garvey C.J."/>
            <person name="Birch D."/>
            <person name="Corkery R.W."/>
            <person name="Loughlin P.C."/>
            <person name="Scheer H."/>
            <person name="Willows R.D."/>
            <person name="Chen M."/>
        </authorList>
    </citation>
    <scope>NUCLEOTIDE SEQUENCE [LARGE SCALE GENOMIC DNA]</scope>
    <source>
        <strain evidence="10 11">C2206</strain>
    </source>
</reference>
<comment type="function">
    <text evidence="8">Transfers a GMP moiety from GTP to Mo-molybdopterin (Mo-MPT) cofactor (Moco or molybdenum cofactor) to form Mo-molybdopterin guanine dinucleotide (Mo-MGD) cofactor.</text>
</comment>
<keyword evidence="3 8" id="KW-0479">Metal-binding</keyword>
<dbReference type="SUPFAM" id="SSF53448">
    <property type="entry name" value="Nucleotide-diphospho-sugar transferases"/>
    <property type="match status" value="1"/>
</dbReference>
<feature type="binding site" evidence="8">
    <location>
        <position position="109"/>
    </location>
    <ligand>
        <name>GTP</name>
        <dbReference type="ChEBI" id="CHEBI:37565"/>
    </ligand>
</feature>
<evidence type="ECO:0000256" key="7">
    <source>
        <dbReference type="ARBA" id="ARBA00023150"/>
    </source>
</evidence>
<evidence type="ECO:0000259" key="9">
    <source>
        <dbReference type="Pfam" id="PF12804"/>
    </source>
</evidence>
<sequence>MRPSGNGAEQLSVLILAGGQSRRMGQDKALLPWQGDTLLGRTCRLALTCCPTVLVVTPWPQRYRSQLPQAVCFITESHPPGTPPPGPLMGFLRGLPQVSTEWVLLLACDLPRLSEALLQQWASQLDQVSPQMLAWVPRTEQGWEPLCGFYRRGCLQSLQQFAAGGGRSFQRWLDQEAVQPLTLPHAAVLWNCNTPQDWATIGGQDFC</sequence>
<keyword evidence="6 8" id="KW-0342">GTP-binding</keyword>
<keyword evidence="7 8" id="KW-0501">Molybdenum cofactor biosynthesis</keyword>
<dbReference type="KEGG" id="hhg:XM38_031160"/>
<evidence type="ECO:0000313" key="10">
    <source>
        <dbReference type="EMBL" id="ASC72162.1"/>
    </source>
</evidence>
<dbReference type="STRING" id="1641165.XM38_07045"/>
<name>A0A1Z3HPH5_9CYAN</name>
<dbReference type="GO" id="GO:0005737">
    <property type="term" value="C:cytoplasm"/>
    <property type="evidence" value="ECO:0007669"/>
    <property type="project" value="UniProtKB-SubCell"/>
</dbReference>
<dbReference type="PANTHER" id="PTHR19136:SF81">
    <property type="entry name" value="MOLYBDENUM COFACTOR GUANYLYLTRANSFERASE"/>
    <property type="match status" value="1"/>
</dbReference>
<comment type="caution">
    <text evidence="8">Lacks conserved residue(s) required for the propagation of feature annotation.</text>
</comment>
<keyword evidence="4 8" id="KW-0547">Nucleotide-binding</keyword>
<evidence type="ECO:0000256" key="5">
    <source>
        <dbReference type="ARBA" id="ARBA00022842"/>
    </source>
</evidence>
<dbReference type="GO" id="GO:0061603">
    <property type="term" value="F:molybdenum cofactor guanylyltransferase activity"/>
    <property type="evidence" value="ECO:0007669"/>
    <property type="project" value="UniProtKB-EC"/>
</dbReference>
<dbReference type="EC" id="2.7.7.77" evidence="8"/>
<evidence type="ECO:0000256" key="6">
    <source>
        <dbReference type="ARBA" id="ARBA00023134"/>
    </source>
</evidence>
<organism evidence="10 11">
    <name type="scientific">Halomicronema hongdechloris C2206</name>
    <dbReference type="NCBI Taxonomy" id="1641165"/>
    <lineage>
        <taxon>Bacteria</taxon>
        <taxon>Bacillati</taxon>
        <taxon>Cyanobacteriota</taxon>
        <taxon>Cyanophyceae</taxon>
        <taxon>Nodosilineales</taxon>
        <taxon>Nodosilineaceae</taxon>
        <taxon>Halomicronema</taxon>
    </lineage>
</organism>
<feature type="binding site" evidence="8">
    <location>
        <position position="28"/>
    </location>
    <ligand>
        <name>GTP</name>
        <dbReference type="ChEBI" id="CHEBI:37565"/>
    </ligand>
</feature>
<keyword evidence="2 8" id="KW-0808">Transferase</keyword>
<evidence type="ECO:0000256" key="8">
    <source>
        <dbReference type="HAMAP-Rule" id="MF_00316"/>
    </source>
</evidence>
<feature type="binding site" evidence="8">
    <location>
        <begin position="16"/>
        <end position="18"/>
    </location>
    <ligand>
        <name>GTP</name>
        <dbReference type="ChEBI" id="CHEBI:37565"/>
    </ligand>
</feature>
<dbReference type="HAMAP" id="MF_00316">
    <property type="entry name" value="MobA"/>
    <property type="match status" value="1"/>
</dbReference>
<keyword evidence="5 8" id="KW-0460">Magnesium</keyword>
<dbReference type="InterPro" id="IPR029044">
    <property type="entry name" value="Nucleotide-diphossugar_trans"/>
</dbReference>
<keyword evidence="1 8" id="KW-0963">Cytoplasm</keyword>
<comment type="catalytic activity">
    <reaction evidence="8">
        <text>Mo-molybdopterin + GTP + H(+) = Mo-molybdopterin guanine dinucleotide + diphosphate</text>
        <dbReference type="Rhea" id="RHEA:34243"/>
        <dbReference type="ChEBI" id="CHEBI:15378"/>
        <dbReference type="ChEBI" id="CHEBI:33019"/>
        <dbReference type="ChEBI" id="CHEBI:37565"/>
        <dbReference type="ChEBI" id="CHEBI:71302"/>
        <dbReference type="ChEBI" id="CHEBI:71310"/>
        <dbReference type="EC" id="2.7.7.77"/>
    </reaction>
</comment>
<dbReference type="Gene3D" id="3.90.550.10">
    <property type="entry name" value="Spore Coat Polysaccharide Biosynthesis Protein SpsA, Chain A"/>
    <property type="match status" value="1"/>
</dbReference>
<accession>A0A1Z3HPH5</accession>
<proteinExistence type="inferred from homology"/>
<evidence type="ECO:0000256" key="3">
    <source>
        <dbReference type="ARBA" id="ARBA00022723"/>
    </source>
</evidence>
<dbReference type="GO" id="GO:0046872">
    <property type="term" value="F:metal ion binding"/>
    <property type="evidence" value="ECO:0007669"/>
    <property type="project" value="UniProtKB-KW"/>
</dbReference>
<gene>
    <name evidence="8 10" type="primary">mobA</name>
    <name evidence="10" type="ORF">XM38_031160</name>
</gene>
<evidence type="ECO:0000313" key="11">
    <source>
        <dbReference type="Proteomes" id="UP000191901"/>
    </source>
</evidence>
<dbReference type="Pfam" id="PF12804">
    <property type="entry name" value="NTP_transf_3"/>
    <property type="match status" value="1"/>
</dbReference>
<dbReference type="GO" id="GO:0005525">
    <property type="term" value="F:GTP binding"/>
    <property type="evidence" value="ECO:0007669"/>
    <property type="project" value="UniProtKB-UniRule"/>
</dbReference>
<dbReference type="GO" id="GO:0006777">
    <property type="term" value="P:Mo-molybdopterin cofactor biosynthetic process"/>
    <property type="evidence" value="ECO:0007669"/>
    <property type="project" value="UniProtKB-KW"/>
</dbReference>
<protein>
    <recommendedName>
        <fullName evidence="8">Probable molybdenum cofactor guanylyltransferase</fullName>
        <shortName evidence="8">MoCo guanylyltransferase</shortName>
        <ecNumber evidence="8">2.7.7.77</ecNumber>
    </recommendedName>
    <alternativeName>
        <fullName evidence="8">GTP:molybdopterin guanylyltransferase</fullName>
    </alternativeName>
    <alternativeName>
        <fullName evidence="8">Mo-MPT guanylyltransferase</fullName>
    </alternativeName>
    <alternativeName>
        <fullName evidence="8">Molybdopterin guanylyltransferase</fullName>
    </alternativeName>
    <alternativeName>
        <fullName evidence="8">Molybdopterin-guanine dinucleotide synthase</fullName>
        <shortName evidence="8">MGD synthase</shortName>
    </alternativeName>
</protein>
<feature type="binding site" evidence="8">
    <location>
        <position position="109"/>
    </location>
    <ligand>
        <name>Mg(2+)</name>
        <dbReference type="ChEBI" id="CHEBI:18420"/>
    </ligand>
</feature>
<evidence type="ECO:0000256" key="1">
    <source>
        <dbReference type="ARBA" id="ARBA00022490"/>
    </source>
</evidence>
<keyword evidence="11" id="KW-1185">Reference proteome</keyword>
<feature type="domain" description="MobA-like NTP transferase" evidence="9">
    <location>
        <begin position="13"/>
        <end position="173"/>
    </location>
</feature>